<dbReference type="PANTHER" id="PTHR30518:SF2">
    <property type="entry name" value="ENDOLYTIC MUREIN TRANSGLYCOSYLASE"/>
    <property type="match status" value="1"/>
</dbReference>
<evidence type="ECO:0000313" key="8">
    <source>
        <dbReference type="EMBL" id="NHN83705.1"/>
    </source>
</evidence>
<dbReference type="NCBIfam" id="TIGR00247">
    <property type="entry name" value="endolytic transglycosylase MltG"/>
    <property type="match status" value="1"/>
</dbReference>
<dbReference type="Pfam" id="PF02618">
    <property type="entry name" value="YceG"/>
    <property type="match status" value="1"/>
</dbReference>
<comment type="function">
    <text evidence="7">Functions as a peptidoglycan terminase that cleaves nascent peptidoglycan strands endolytically to terminate their elongation.</text>
</comment>
<dbReference type="HAMAP" id="MF_02065">
    <property type="entry name" value="MltG"/>
    <property type="match status" value="1"/>
</dbReference>
<evidence type="ECO:0000256" key="3">
    <source>
        <dbReference type="ARBA" id="ARBA00022989"/>
    </source>
</evidence>
<dbReference type="Proteomes" id="UP000635278">
    <property type="component" value="Unassembled WGS sequence"/>
</dbReference>
<name>A0ABX0JPA7_9PROT</name>
<keyword evidence="6 7" id="KW-0961">Cell wall biogenesis/degradation</keyword>
<dbReference type="PANTHER" id="PTHR30518">
    <property type="entry name" value="ENDOLYTIC MUREIN TRANSGLYCOSYLASE"/>
    <property type="match status" value="1"/>
</dbReference>
<proteinExistence type="inferred from homology"/>
<keyword evidence="4 7" id="KW-0472">Membrane</keyword>
<keyword evidence="9" id="KW-1185">Reference proteome</keyword>
<evidence type="ECO:0000256" key="6">
    <source>
        <dbReference type="ARBA" id="ARBA00023316"/>
    </source>
</evidence>
<protein>
    <recommendedName>
        <fullName evidence="7">Endolytic murein transglycosylase</fullName>
        <ecNumber evidence="7">4.2.2.29</ecNumber>
    </recommendedName>
    <alternativeName>
        <fullName evidence="7">Peptidoglycan lytic transglycosylase</fullName>
    </alternativeName>
    <alternativeName>
        <fullName evidence="7">Peptidoglycan polymerization terminase</fullName>
    </alternativeName>
</protein>
<comment type="caution">
    <text evidence="8">The sequence shown here is derived from an EMBL/GenBank/DDBJ whole genome shotgun (WGS) entry which is preliminary data.</text>
</comment>
<evidence type="ECO:0000256" key="5">
    <source>
        <dbReference type="ARBA" id="ARBA00023239"/>
    </source>
</evidence>
<comment type="similarity">
    <text evidence="7">Belongs to the transglycosylase MltG family.</text>
</comment>
<dbReference type="Gene3D" id="3.30.160.60">
    <property type="entry name" value="Classic Zinc Finger"/>
    <property type="match status" value="1"/>
</dbReference>
<comment type="catalytic activity">
    <reaction evidence="7">
        <text>a peptidoglycan chain = a peptidoglycan chain with N-acetyl-1,6-anhydromuramyl-[peptide] at the reducing end + a peptidoglycan chain with N-acetylglucosamine at the non-reducing end.</text>
        <dbReference type="EC" id="4.2.2.29"/>
    </reaction>
</comment>
<keyword evidence="7" id="KW-0997">Cell inner membrane</keyword>
<dbReference type="EMBL" id="WOTB01000003">
    <property type="protein sequence ID" value="NHN83705.1"/>
    <property type="molecule type" value="Genomic_DNA"/>
</dbReference>
<dbReference type="EC" id="4.2.2.29" evidence="7"/>
<sequence length="331" mass="35299">MLSAVIGGGLLAAGAVPGIGYWRYSAPGPLPETKALVIPPGGYASTIAALQEGGALRNDMPDVWIFRAAIALTRREGQLHAAELQFPAYGSMRDLLNVLRHGQPVRHPITIPEGLAAKQILTVLNEAPLLSGKIDTLPEGDVLPQTYYYLRNTGRGALVARMKLAMQRAVSHVWENRDPSAGLQDPEQMVILASIVEKETGLPAERPHVARVFLNRLRLGMKLQADPTTIYALTDGAGRLGRALTHADMGIQSPYNTYVTAGLPPTPICSPGLASLEAVAHPAPGDDLYFVAAGDGTHRFTPSLNEHNRNVSALRTVRGSGADMAPSVTHP</sequence>
<organism evidence="8 9">
    <name type="scientific">Acetobacter musti</name>
    <dbReference type="NCBI Taxonomy" id="864732"/>
    <lineage>
        <taxon>Bacteria</taxon>
        <taxon>Pseudomonadati</taxon>
        <taxon>Pseudomonadota</taxon>
        <taxon>Alphaproteobacteria</taxon>
        <taxon>Acetobacterales</taxon>
        <taxon>Acetobacteraceae</taxon>
        <taxon>Acetobacter</taxon>
    </lineage>
</organism>
<dbReference type="InterPro" id="IPR003770">
    <property type="entry name" value="MLTG-like"/>
</dbReference>
<keyword evidence="3 7" id="KW-1133">Transmembrane helix</keyword>
<evidence type="ECO:0000256" key="2">
    <source>
        <dbReference type="ARBA" id="ARBA00022692"/>
    </source>
</evidence>
<evidence type="ECO:0000313" key="9">
    <source>
        <dbReference type="Proteomes" id="UP000635278"/>
    </source>
</evidence>
<gene>
    <name evidence="7 8" type="primary">mltG</name>
    <name evidence="8" type="ORF">GOB93_03495</name>
</gene>
<evidence type="ECO:0000256" key="7">
    <source>
        <dbReference type="HAMAP-Rule" id="MF_02065"/>
    </source>
</evidence>
<reference evidence="8 9" key="1">
    <citation type="journal article" date="2020" name="Int. J. Syst. Evol. Microbiol.">
        <title>Novel acetic acid bacteria from cider fermentations: Acetobacter conturbans sp. nov. and Acetobacter fallax sp. nov.</title>
        <authorList>
            <person name="Sombolestani A.S."/>
            <person name="Cleenwerck I."/>
            <person name="Cnockaert M."/>
            <person name="Borremans W."/>
            <person name="Wieme A.D."/>
            <person name="De Vuyst L."/>
            <person name="Vandamme P."/>
        </authorList>
    </citation>
    <scope>NUCLEOTIDE SEQUENCE [LARGE SCALE GENOMIC DNA]</scope>
    <source>
        <strain evidence="8 9">LMG 30640</strain>
    </source>
</reference>
<keyword evidence="5 7" id="KW-0456">Lyase</keyword>
<evidence type="ECO:0000256" key="1">
    <source>
        <dbReference type="ARBA" id="ARBA00022475"/>
    </source>
</evidence>
<feature type="site" description="Important for catalytic activity" evidence="7">
    <location>
        <position position="199"/>
    </location>
</feature>
<dbReference type="CDD" id="cd08010">
    <property type="entry name" value="MltG_like"/>
    <property type="match status" value="1"/>
</dbReference>
<keyword evidence="1 7" id="KW-1003">Cell membrane</keyword>
<accession>A0ABX0JPA7</accession>
<keyword evidence="2 7" id="KW-0812">Transmembrane</keyword>
<evidence type="ECO:0000256" key="4">
    <source>
        <dbReference type="ARBA" id="ARBA00023136"/>
    </source>
</evidence>